<dbReference type="Proteomes" id="UP000035088">
    <property type="component" value="Unassembled WGS sequence"/>
</dbReference>
<dbReference type="AlphaFoldDB" id="G7H593"/>
<dbReference type="RefSeq" id="WP_007323093.1">
    <property type="nucleotide sequence ID" value="NZ_BAEE01000064.1"/>
</dbReference>
<dbReference type="Pfam" id="PF13619">
    <property type="entry name" value="KTSC"/>
    <property type="match status" value="1"/>
</dbReference>
<dbReference type="OrthoDB" id="8450910at2"/>
<organism evidence="2 3">
    <name type="scientific">Gordonia araii NBRC 100433</name>
    <dbReference type="NCBI Taxonomy" id="1073574"/>
    <lineage>
        <taxon>Bacteria</taxon>
        <taxon>Bacillati</taxon>
        <taxon>Actinomycetota</taxon>
        <taxon>Actinomycetes</taxon>
        <taxon>Mycobacteriales</taxon>
        <taxon>Gordoniaceae</taxon>
        <taxon>Gordonia</taxon>
    </lineage>
</organism>
<keyword evidence="3" id="KW-1185">Reference proteome</keyword>
<dbReference type="STRING" id="1073574.GOARA_064_00200"/>
<comment type="caution">
    <text evidence="2">The sequence shown here is derived from an EMBL/GenBank/DDBJ whole genome shotgun (WGS) entry which is preliminary data.</text>
</comment>
<reference evidence="2 3" key="1">
    <citation type="submission" date="2011-11" db="EMBL/GenBank/DDBJ databases">
        <title>Whole genome shotgun sequence of Gordonia araii NBRC 100433.</title>
        <authorList>
            <person name="Yoshida Y."/>
            <person name="Hosoyama A."/>
            <person name="Tsuchikane K."/>
            <person name="Katsumata H."/>
            <person name="Yamazaki S."/>
            <person name="Fujita N."/>
        </authorList>
    </citation>
    <scope>NUCLEOTIDE SEQUENCE [LARGE SCALE GENOMIC DNA]</scope>
    <source>
        <strain evidence="2 3">NBRC 100433</strain>
    </source>
</reference>
<protein>
    <recommendedName>
        <fullName evidence="1">KTSC domain-containing protein</fullName>
    </recommendedName>
</protein>
<evidence type="ECO:0000313" key="3">
    <source>
        <dbReference type="Proteomes" id="UP000035088"/>
    </source>
</evidence>
<proteinExistence type="predicted"/>
<accession>G7H593</accession>
<evidence type="ECO:0000313" key="2">
    <source>
        <dbReference type="EMBL" id="GAB11018.1"/>
    </source>
</evidence>
<dbReference type="InterPro" id="IPR025309">
    <property type="entry name" value="KTSC_dom"/>
</dbReference>
<gene>
    <name evidence="2" type="ORF">GOARA_064_00200</name>
</gene>
<feature type="domain" description="KTSC" evidence="1">
    <location>
        <begin position="7"/>
        <end position="64"/>
    </location>
</feature>
<evidence type="ECO:0000259" key="1">
    <source>
        <dbReference type="Pfam" id="PF13619"/>
    </source>
</evidence>
<sequence length="69" mass="7884">MKRRPVSSSSLASVGYDEPTSTLEIEFTSGSVYQYFDVPAEVYSDLMSASCLGRFFSRRVRGRYRYLPL</sequence>
<dbReference type="EMBL" id="BAEE01000064">
    <property type="protein sequence ID" value="GAB11018.1"/>
    <property type="molecule type" value="Genomic_DNA"/>
</dbReference>
<name>G7H593_9ACTN</name>